<dbReference type="RefSeq" id="WP_009573254.1">
    <property type="nucleotide sequence ID" value="NZ_AMRK01000010.1"/>
</dbReference>
<reference evidence="1 2" key="1">
    <citation type="submission" date="2012-09" db="EMBL/GenBank/DDBJ databases">
        <title>Celeribacter baekdonensis B30 Genome Sequencing.</title>
        <authorList>
            <person name="Wang W."/>
        </authorList>
    </citation>
    <scope>NUCLEOTIDE SEQUENCE [LARGE SCALE GENOMIC DNA]</scope>
    <source>
        <strain evidence="1 2">B30</strain>
    </source>
</reference>
<accession>K2IGX0</accession>
<name>K2IGX0_9RHOB</name>
<comment type="caution">
    <text evidence="1">The sequence shown here is derived from an EMBL/GenBank/DDBJ whole genome shotgun (WGS) entry which is preliminary data.</text>
</comment>
<dbReference type="Proteomes" id="UP000006762">
    <property type="component" value="Unassembled WGS sequence"/>
</dbReference>
<gene>
    <name evidence="1" type="ORF">B30_16333</name>
</gene>
<keyword evidence="2" id="KW-1185">Reference proteome</keyword>
<proteinExistence type="predicted"/>
<dbReference type="OrthoDB" id="7887060at2"/>
<protein>
    <submittedName>
        <fullName evidence="1">Uncharacterized protein</fullName>
    </submittedName>
</protein>
<organism evidence="1 2">
    <name type="scientific">Celeribacter baekdonensis B30</name>
    <dbReference type="NCBI Taxonomy" id="1208323"/>
    <lineage>
        <taxon>Bacteria</taxon>
        <taxon>Pseudomonadati</taxon>
        <taxon>Pseudomonadota</taxon>
        <taxon>Alphaproteobacteria</taxon>
        <taxon>Rhodobacterales</taxon>
        <taxon>Roseobacteraceae</taxon>
        <taxon>Celeribacter</taxon>
    </lineage>
</organism>
<dbReference type="AlphaFoldDB" id="K2IGX0"/>
<evidence type="ECO:0000313" key="1">
    <source>
        <dbReference type="EMBL" id="EKE69351.1"/>
    </source>
</evidence>
<sequence length="99" mass="11483">MKHEKIPSTPSGTLILDLSDEQIETRAFSTLEAKQAAWEKARADAVVIFRHPENCSFYQRLATWWYLRKRRSQPVAYDQGGDAMAEPIWQGHWASTKYL</sequence>
<evidence type="ECO:0000313" key="2">
    <source>
        <dbReference type="Proteomes" id="UP000006762"/>
    </source>
</evidence>
<dbReference type="PATRIC" id="fig|1208323.3.peg.3383"/>
<dbReference type="EMBL" id="AMRK01000010">
    <property type="protein sequence ID" value="EKE69351.1"/>
    <property type="molecule type" value="Genomic_DNA"/>
</dbReference>